<accession>A0ABQ5CRA5</accession>
<keyword evidence="6" id="KW-1185">Reference proteome</keyword>
<dbReference type="InterPro" id="IPR001680">
    <property type="entry name" value="WD40_rpt"/>
</dbReference>
<reference evidence="5" key="1">
    <citation type="journal article" date="2022" name="Int. J. Mol. Sci.">
        <title>Draft Genome of Tanacetum Coccineum: Genomic Comparison of Closely Related Tanacetum-Family Plants.</title>
        <authorList>
            <person name="Yamashiro T."/>
            <person name="Shiraishi A."/>
            <person name="Nakayama K."/>
            <person name="Satake H."/>
        </authorList>
    </citation>
    <scope>NUCLEOTIDE SEQUENCE</scope>
</reference>
<dbReference type="Pfam" id="PF05699">
    <property type="entry name" value="Dimer_Tnp_hAT"/>
    <property type="match status" value="1"/>
</dbReference>
<evidence type="ECO:0000256" key="3">
    <source>
        <dbReference type="PROSITE-ProRule" id="PRU00221"/>
    </source>
</evidence>
<proteinExistence type="predicted"/>
<dbReference type="Gene3D" id="2.130.10.10">
    <property type="entry name" value="YVTN repeat-like/Quinoprotein amine dehydrogenase"/>
    <property type="match status" value="1"/>
</dbReference>
<evidence type="ECO:0000256" key="2">
    <source>
        <dbReference type="ARBA" id="ARBA00022737"/>
    </source>
</evidence>
<dbReference type="PANTHER" id="PTHR44099">
    <property type="entry name" value="RABCONNECTIN-3B, ISOFORM A"/>
    <property type="match status" value="1"/>
</dbReference>
<dbReference type="EMBL" id="BQNB010014556">
    <property type="protein sequence ID" value="GJT29606.1"/>
    <property type="molecule type" value="Genomic_DNA"/>
</dbReference>
<dbReference type="InterPro" id="IPR049916">
    <property type="entry name" value="WDR72-like"/>
</dbReference>
<dbReference type="InterPro" id="IPR019775">
    <property type="entry name" value="WD40_repeat_CS"/>
</dbReference>
<organism evidence="5 6">
    <name type="scientific">Tanacetum coccineum</name>
    <dbReference type="NCBI Taxonomy" id="301880"/>
    <lineage>
        <taxon>Eukaryota</taxon>
        <taxon>Viridiplantae</taxon>
        <taxon>Streptophyta</taxon>
        <taxon>Embryophyta</taxon>
        <taxon>Tracheophyta</taxon>
        <taxon>Spermatophyta</taxon>
        <taxon>Magnoliopsida</taxon>
        <taxon>eudicotyledons</taxon>
        <taxon>Gunneridae</taxon>
        <taxon>Pentapetalae</taxon>
        <taxon>asterids</taxon>
        <taxon>campanulids</taxon>
        <taxon>Asterales</taxon>
        <taxon>Asteraceae</taxon>
        <taxon>Asteroideae</taxon>
        <taxon>Anthemideae</taxon>
        <taxon>Anthemidinae</taxon>
        <taxon>Tanacetum</taxon>
    </lineage>
</organism>
<evidence type="ECO:0000313" key="5">
    <source>
        <dbReference type="EMBL" id="GJT29606.1"/>
    </source>
</evidence>
<name>A0ABQ5CRA5_9ASTR</name>
<dbReference type="Proteomes" id="UP001151760">
    <property type="component" value="Unassembled WGS sequence"/>
</dbReference>
<dbReference type="PANTHER" id="PTHR44099:SF4">
    <property type="entry name" value="RABCONNECTIN-3B, ISOFORM A"/>
    <property type="match status" value="1"/>
</dbReference>
<gene>
    <name evidence="5" type="ORF">Tco_0909881</name>
</gene>
<comment type="caution">
    <text evidence="5">The sequence shown here is derived from an EMBL/GenBank/DDBJ whole genome shotgun (WGS) entry which is preliminary data.</text>
</comment>
<sequence>MDKASKKCISILNFSISTPAINDILSMTSLEGQRGQVLRALEGSVDASAEQNLRPTGRMHGSLMGRVYSNVLSQMIILPTEPVQPASQPVLNNPRHALPPMDEAYKGQGGVVPCSALISKKDEVLNVDKIFLLVEKYYPADFTEQERFQLRYELEMFNIARSKNSKLSGASTIARLCEILVETEKHETYHLVDRLIRLILTLPVSTATTERGFSAMKICKNRLRNRMSDDFLADSFVDIKPVAILCGHTAPISDMGICFPTSTLGDDNGTDSSNVTPDSSSVNYGSLISACTDGVLCVWGRDTGHCTRRRKMPAWVGSPYMVQPLPGNSRYVCVACRFIDSVNLIDHHSPDSNEYHEPQSNKPSKCTVVIIDSSTLTIVQTVFRGTLSIGPFKFMSIVTPVSDMDKESVLVADSFGNVQCVPLLKDTDRNEDITDDSQKNSCHLETSDWVQESSEGEHPIWFAASGQVLAVLYKTNCVFKLVDGSSKVGQISLLEDVNLSQHDVAGCLFIGSEENINIVVETFAVWNNKGYVIMYTISYSGQIFKYAPLCAVPAVSHPPNVELSFSFILMNQNLVRIESNCIHTGEPVYWKPLITIWELRDNDEKFYQECRLVAKGSYFDEWFVDQKNIAQTSNGNESKECVVTSSMVISENDSSPYAIVYGYDSGQIEVLRFSMFSEKADTQEVDSCASKQYLSGHTGAILCLAAHQMVSNSRGFNSNIFLISGSMDCTIRIWDLNSSNLVTVMHQHVQPVRQIVLPPSHTDSPWSDCFLSVGDDSCVALASLETLRVERMFPGHPYVPSKIVWDSTRGYLACFSLNQTATSDSSDVLYIWDVKSGARERVLRGSAAHSMFDHFCMSGNKNNTSASSMERNNTSTSSLVMPVIEDTQVSQSHPNTPEKGVSSSDFSSAHPITCSCPFPGIATLTFDMTSLMSLRTESFERQNGTIGRTLVEESESVQNIQYPVSTDSGNASQETLTDTSDYTDWAHSLEGSLFRFSLSVLHLWDVDYELDKLLVSEMKLKKPKNLFVASGLLGDRGSLTLTFPGQSATLELWRSSSEFCAIRSLTMVSLAQHMISLSHSCSTASSALAAFYTRQIAEKFPDIKPPLLQSHSFLTLSLIEIQLLISFWQDKSEHVRMAARSLFHCAASRAIPHPLRNNKSHDANKSNGGAVNISENVSLDSNQDNSEMVAWLESFERQDWISCVWGTSQDAMTSHIVAAAALAVWYPSLVKPSLAMLCVHPLLKLVMAMNDKYSSTAAEILAEGMENTWTLCIASEIPRIISDIFLQIEHVNGVSAKPSHGSDTFVDIRASLVEILLPSLAMADVLAFLHVIERQIWSTASDSPVHIVSLMTLIRVTRGSPRNLAPYLDKTMDPGNLAMRRSCLQNSMATLKEVVRVFPMVTLNDSSTRLAVGDAIGDINKAIIRVYEMQSMTKIKILDASGPPGLPTLLGGASDTTPNTAISALSFSPDGEGLIAFSEHGLMIRWWSLGSMWWEKLSRNLVPVQCTKLIFVPPWEGFSPTSTRSSVMASVMGNGKHFSQDNSRDLSEMDRLKLLLHNLDLSYRLEWTSGRNVLLKRHGQELGTFQL</sequence>
<dbReference type="InterPro" id="IPR008906">
    <property type="entry name" value="HATC_C_dom"/>
</dbReference>
<dbReference type="InterPro" id="IPR015943">
    <property type="entry name" value="WD40/YVTN_repeat-like_dom_sf"/>
</dbReference>
<dbReference type="PROSITE" id="PS00678">
    <property type="entry name" value="WD_REPEATS_1"/>
    <property type="match status" value="1"/>
</dbReference>
<feature type="domain" description="HAT C-terminal dimerisation" evidence="4">
    <location>
        <begin position="184"/>
        <end position="231"/>
    </location>
</feature>
<keyword evidence="2" id="KW-0677">Repeat</keyword>
<dbReference type="Pfam" id="PF00400">
    <property type="entry name" value="WD40"/>
    <property type="match status" value="1"/>
</dbReference>
<evidence type="ECO:0000256" key="1">
    <source>
        <dbReference type="ARBA" id="ARBA00022574"/>
    </source>
</evidence>
<reference evidence="5" key="2">
    <citation type="submission" date="2022-01" db="EMBL/GenBank/DDBJ databases">
        <authorList>
            <person name="Yamashiro T."/>
            <person name="Shiraishi A."/>
            <person name="Satake H."/>
            <person name="Nakayama K."/>
        </authorList>
    </citation>
    <scope>NUCLEOTIDE SEQUENCE</scope>
</reference>
<dbReference type="SMART" id="SM00320">
    <property type="entry name" value="WD40"/>
    <property type="match status" value="5"/>
</dbReference>
<evidence type="ECO:0000259" key="4">
    <source>
        <dbReference type="Pfam" id="PF05699"/>
    </source>
</evidence>
<feature type="repeat" description="WD" evidence="3">
    <location>
        <begin position="704"/>
        <end position="744"/>
    </location>
</feature>
<keyword evidence="1 3" id="KW-0853">WD repeat</keyword>
<dbReference type="PROSITE" id="PS50294">
    <property type="entry name" value="WD_REPEATS_REGION"/>
    <property type="match status" value="1"/>
</dbReference>
<dbReference type="PROSITE" id="PS50082">
    <property type="entry name" value="WD_REPEATS_2"/>
    <property type="match status" value="1"/>
</dbReference>
<dbReference type="InterPro" id="IPR011047">
    <property type="entry name" value="Quinoprotein_ADH-like_sf"/>
</dbReference>
<evidence type="ECO:0000313" key="6">
    <source>
        <dbReference type="Proteomes" id="UP001151760"/>
    </source>
</evidence>
<protein>
    <submittedName>
        <fullName evidence="5">Transducin/WD40 repeat-like superfamily protein</fullName>
    </submittedName>
</protein>
<dbReference type="SUPFAM" id="SSF50998">
    <property type="entry name" value="Quinoprotein alcohol dehydrogenase-like"/>
    <property type="match status" value="1"/>
</dbReference>